<accession>A0A7C2IFF7</accession>
<comment type="caution">
    <text evidence="12">The sequence shown here is derived from an EMBL/GenBank/DDBJ whole genome shotgun (WGS) entry which is preliminary data.</text>
</comment>
<keyword evidence="5" id="KW-0827">Tyrosine biosynthesis</keyword>
<dbReference type="SUPFAM" id="SSF48179">
    <property type="entry name" value="6-phosphogluconate dehydrogenase C-terminal domain-like"/>
    <property type="match status" value="1"/>
</dbReference>
<evidence type="ECO:0000256" key="7">
    <source>
        <dbReference type="ARBA" id="ARBA00023027"/>
    </source>
</evidence>
<sequence length="365" mass="38274">MFGRVAIIGLGLIGGSLGMALRRVGLAAEVVGVGRNYENLRLAVEVGAADWVTTDPKSGVAGAAVVVVAAPVSTVGPVITEIAPFLSPGTVVTDVGSTKAAIVRAVEPVAAAHSFFFVGGHPMAGSEKTGVRNADPYLFENAYYVLTPTPATDPDALEKVRQMAEGVGARVIKLAPEIHDFYVAAVSHLPHCVAAALVNTIGVLAEREAVLPLAAGGFRDTTRVAAGDAALWRDILLSNREAVLAMLGRYREVLQELADLLSAGDTAGLEEWLKKAHLLRQAVPAKSKGYLPELCEIVVTVPDEPGVIARLAGILGDAGINICDIEILRVREGEGGTIRLGFATTADQEEAVRLLREAGIETRKR</sequence>
<evidence type="ECO:0000256" key="1">
    <source>
        <dbReference type="ARBA" id="ARBA00005067"/>
    </source>
</evidence>
<evidence type="ECO:0000256" key="4">
    <source>
        <dbReference type="ARBA" id="ARBA00016891"/>
    </source>
</evidence>
<proteinExistence type="inferred from homology"/>
<dbReference type="GO" id="GO:0008977">
    <property type="term" value="F:prephenate dehydrogenase (NAD+) activity"/>
    <property type="evidence" value="ECO:0007669"/>
    <property type="project" value="UniProtKB-EC"/>
</dbReference>
<dbReference type="InterPro" id="IPR002912">
    <property type="entry name" value="ACT_dom"/>
</dbReference>
<dbReference type="InterPro" id="IPR046825">
    <property type="entry name" value="PDH_C"/>
</dbReference>
<evidence type="ECO:0000313" key="12">
    <source>
        <dbReference type="EMBL" id="HEL65837.1"/>
    </source>
</evidence>
<keyword evidence="8" id="KW-0028">Amino-acid biosynthesis</keyword>
<dbReference type="AlphaFoldDB" id="A0A7C2IFF7"/>
<dbReference type="EC" id="1.3.1.12" evidence="3"/>
<name>A0A7C2IFF7_9THEO</name>
<dbReference type="InterPro" id="IPR050812">
    <property type="entry name" value="Preph/Arog_dehydrog"/>
</dbReference>
<dbReference type="Pfam" id="PF01842">
    <property type="entry name" value="ACT"/>
    <property type="match status" value="1"/>
</dbReference>
<dbReference type="PROSITE" id="PS51671">
    <property type="entry name" value="ACT"/>
    <property type="match status" value="1"/>
</dbReference>
<evidence type="ECO:0000256" key="6">
    <source>
        <dbReference type="ARBA" id="ARBA00023002"/>
    </source>
</evidence>
<evidence type="ECO:0000259" key="10">
    <source>
        <dbReference type="PROSITE" id="PS51176"/>
    </source>
</evidence>
<comment type="similarity">
    <text evidence="2">Belongs to the prephenate/arogenate dehydrogenase family.</text>
</comment>
<evidence type="ECO:0000256" key="9">
    <source>
        <dbReference type="ARBA" id="ARBA00049260"/>
    </source>
</evidence>
<dbReference type="PANTHER" id="PTHR21363:SF0">
    <property type="entry name" value="PREPHENATE DEHYDROGENASE [NADP(+)]"/>
    <property type="match status" value="1"/>
</dbReference>
<dbReference type="PANTHER" id="PTHR21363">
    <property type="entry name" value="PREPHENATE DEHYDROGENASE"/>
    <property type="match status" value="1"/>
</dbReference>
<dbReference type="Gene3D" id="3.30.70.260">
    <property type="match status" value="1"/>
</dbReference>
<organism evidence="12">
    <name type="scientific">Ammonifex degensii</name>
    <dbReference type="NCBI Taxonomy" id="42838"/>
    <lineage>
        <taxon>Bacteria</taxon>
        <taxon>Bacillati</taxon>
        <taxon>Bacillota</taxon>
        <taxon>Clostridia</taxon>
        <taxon>Thermoanaerobacterales</taxon>
        <taxon>Thermoanaerobacteraceae</taxon>
        <taxon>Ammonifex</taxon>
    </lineage>
</organism>
<dbReference type="CDD" id="cd04909">
    <property type="entry name" value="ACT_PDH-BS"/>
    <property type="match status" value="1"/>
</dbReference>
<dbReference type="GO" id="GO:0004665">
    <property type="term" value="F:prephenate dehydrogenase (NADP+) activity"/>
    <property type="evidence" value="ECO:0007669"/>
    <property type="project" value="InterPro"/>
</dbReference>
<keyword evidence="8" id="KW-0057">Aromatic amino acid biosynthesis</keyword>
<dbReference type="SUPFAM" id="SSF51735">
    <property type="entry name" value="NAD(P)-binding Rossmann-fold domains"/>
    <property type="match status" value="1"/>
</dbReference>
<evidence type="ECO:0000259" key="11">
    <source>
        <dbReference type="PROSITE" id="PS51671"/>
    </source>
</evidence>
<dbReference type="InterPro" id="IPR046826">
    <property type="entry name" value="PDH_N"/>
</dbReference>
<dbReference type="UniPathway" id="UPA00122">
    <property type="reaction ID" value="UER00961"/>
</dbReference>
<evidence type="ECO:0000256" key="2">
    <source>
        <dbReference type="ARBA" id="ARBA00007964"/>
    </source>
</evidence>
<dbReference type="Gene3D" id="1.10.3660.10">
    <property type="entry name" value="6-phosphogluconate dehydrogenase C-terminal like domain"/>
    <property type="match status" value="1"/>
</dbReference>
<feature type="domain" description="Prephenate/arogenate dehydrogenase" evidence="10">
    <location>
        <begin position="3"/>
        <end position="291"/>
    </location>
</feature>
<comment type="pathway">
    <text evidence="1">Amino-acid biosynthesis; L-tyrosine biosynthesis; (4-hydroxyphenyl)pyruvate from prephenate (NAD(+) route): step 1/1.</text>
</comment>
<evidence type="ECO:0000256" key="5">
    <source>
        <dbReference type="ARBA" id="ARBA00022498"/>
    </source>
</evidence>
<gene>
    <name evidence="12" type="ORF">ENQ34_04035</name>
</gene>
<dbReference type="InterPro" id="IPR045865">
    <property type="entry name" value="ACT-like_dom_sf"/>
</dbReference>
<feature type="domain" description="ACT" evidence="11">
    <location>
        <begin position="296"/>
        <end position="365"/>
    </location>
</feature>
<dbReference type="SUPFAM" id="SSF55021">
    <property type="entry name" value="ACT-like"/>
    <property type="match status" value="1"/>
</dbReference>
<keyword evidence="6" id="KW-0560">Oxidoreductase</keyword>
<comment type="catalytic activity">
    <reaction evidence="9">
        <text>prephenate + NAD(+) = 3-(4-hydroxyphenyl)pyruvate + CO2 + NADH</text>
        <dbReference type="Rhea" id="RHEA:13869"/>
        <dbReference type="ChEBI" id="CHEBI:16526"/>
        <dbReference type="ChEBI" id="CHEBI:29934"/>
        <dbReference type="ChEBI" id="CHEBI:36242"/>
        <dbReference type="ChEBI" id="CHEBI:57540"/>
        <dbReference type="ChEBI" id="CHEBI:57945"/>
        <dbReference type="EC" id="1.3.1.12"/>
    </reaction>
</comment>
<dbReference type="Pfam" id="PF20463">
    <property type="entry name" value="PDH_C"/>
    <property type="match status" value="1"/>
</dbReference>
<dbReference type="InterPro" id="IPR003099">
    <property type="entry name" value="Prephen_DH"/>
</dbReference>
<evidence type="ECO:0000256" key="8">
    <source>
        <dbReference type="ARBA" id="ARBA00023141"/>
    </source>
</evidence>
<evidence type="ECO:0000256" key="3">
    <source>
        <dbReference type="ARBA" id="ARBA00012068"/>
    </source>
</evidence>
<keyword evidence="7" id="KW-0520">NAD</keyword>
<protein>
    <recommendedName>
        <fullName evidence="4">Prephenate dehydrogenase</fullName>
        <ecNumber evidence="3">1.3.1.12</ecNumber>
    </recommendedName>
</protein>
<dbReference type="InterPro" id="IPR036291">
    <property type="entry name" value="NAD(P)-bd_dom_sf"/>
</dbReference>
<dbReference type="FunFam" id="3.40.50.720:FF:000208">
    <property type="entry name" value="Prephenate dehydrogenase"/>
    <property type="match status" value="1"/>
</dbReference>
<dbReference type="PROSITE" id="PS51176">
    <property type="entry name" value="PDH_ADH"/>
    <property type="match status" value="1"/>
</dbReference>
<dbReference type="InterPro" id="IPR008927">
    <property type="entry name" value="6-PGluconate_DH-like_C_sf"/>
</dbReference>
<dbReference type="EMBL" id="DSMU01000254">
    <property type="protein sequence ID" value="HEL65837.1"/>
    <property type="molecule type" value="Genomic_DNA"/>
</dbReference>
<dbReference type="GO" id="GO:0070403">
    <property type="term" value="F:NAD+ binding"/>
    <property type="evidence" value="ECO:0007669"/>
    <property type="project" value="InterPro"/>
</dbReference>
<dbReference type="Pfam" id="PF02153">
    <property type="entry name" value="PDH_N"/>
    <property type="match status" value="1"/>
</dbReference>
<dbReference type="Gene3D" id="3.40.50.720">
    <property type="entry name" value="NAD(P)-binding Rossmann-like Domain"/>
    <property type="match status" value="1"/>
</dbReference>
<dbReference type="GO" id="GO:0006571">
    <property type="term" value="P:tyrosine biosynthetic process"/>
    <property type="evidence" value="ECO:0007669"/>
    <property type="project" value="UniProtKB-UniPathway"/>
</dbReference>
<reference evidence="12" key="1">
    <citation type="journal article" date="2020" name="mSystems">
        <title>Genome- and Community-Level Interaction Insights into Carbon Utilization and Element Cycling Functions of Hydrothermarchaeota in Hydrothermal Sediment.</title>
        <authorList>
            <person name="Zhou Z."/>
            <person name="Liu Y."/>
            <person name="Xu W."/>
            <person name="Pan J."/>
            <person name="Luo Z.H."/>
            <person name="Li M."/>
        </authorList>
    </citation>
    <scope>NUCLEOTIDE SEQUENCE [LARGE SCALE GENOMIC DNA]</scope>
    <source>
        <strain evidence="12">SpSt-300</strain>
    </source>
</reference>